<gene>
    <name evidence="1" type="ORF">AB986_13965</name>
</gene>
<comment type="caution">
    <text evidence="1">The sequence shown here is derived from an EMBL/GenBank/DDBJ whole genome shotgun (WGS) entry which is preliminary data.</text>
</comment>
<evidence type="ECO:0000313" key="2">
    <source>
        <dbReference type="Proteomes" id="UP000035996"/>
    </source>
</evidence>
<reference evidence="1" key="1">
    <citation type="submission" date="2015-06" db="EMBL/GenBank/DDBJ databases">
        <authorList>
            <person name="Liu B."/>
            <person name="Wang J."/>
            <person name="Zhu Y."/>
            <person name="Liu G."/>
            <person name="Chen Q."/>
            <person name="Zheng C."/>
            <person name="Che J."/>
            <person name="Ge C."/>
            <person name="Shi H."/>
            <person name="Pan Z."/>
            <person name="Liu X."/>
        </authorList>
    </citation>
    <scope>NUCLEOTIDE SEQUENCE [LARGE SCALE GENOMIC DNA]</scope>
    <source>
        <strain evidence="1">DSM 16346</strain>
    </source>
</reference>
<proteinExistence type="predicted"/>
<sequence length="71" mass="8098">MISLIQLTRLSSQRLLLLKKMYKEPNLADWSGNPLTLISTMITKTAIKMTKMTDFKSPSSTFRTALIVHEL</sequence>
<dbReference type="AlphaFoldDB" id="A0A0J6FRM6"/>
<accession>A0A0J6FRM6</accession>
<protein>
    <submittedName>
        <fullName evidence="1">Uncharacterized protein</fullName>
    </submittedName>
</protein>
<dbReference type="EMBL" id="LELK01000004">
    <property type="protein sequence ID" value="KMM37002.1"/>
    <property type="molecule type" value="Genomic_DNA"/>
</dbReference>
<dbReference type="Proteomes" id="UP000035996">
    <property type="component" value="Unassembled WGS sequence"/>
</dbReference>
<keyword evidence="2" id="KW-1185">Reference proteome</keyword>
<dbReference type="STRING" id="157733.AB986_13965"/>
<name>A0A0J6FRM6_9BACL</name>
<organism evidence="1 2">
    <name type="scientific">Guptibacillus hwajinpoensis</name>
    <dbReference type="NCBI Taxonomy" id="208199"/>
    <lineage>
        <taxon>Bacteria</taxon>
        <taxon>Bacillati</taxon>
        <taxon>Bacillota</taxon>
        <taxon>Bacilli</taxon>
        <taxon>Bacillales</taxon>
        <taxon>Guptibacillaceae</taxon>
        <taxon>Guptibacillus</taxon>
    </lineage>
</organism>
<evidence type="ECO:0000313" key="1">
    <source>
        <dbReference type="EMBL" id="KMM37002.1"/>
    </source>
</evidence>